<reference evidence="3" key="1">
    <citation type="journal article" date="2019" name="PLoS Negl. Trop. Dis.">
        <title>Revisiting the worldwide diversity of Leptospira species in the environment.</title>
        <authorList>
            <person name="Vincent A.T."/>
            <person name="Schiettekatte O."/>
            <person name="Bourhy P."/>
            <person name="Veyrier F.J."/>
            <person name="Picardeau M."/>
        </authorList>
    </citation>
    <scope>NUCLEOTIDE SEQUENCE [LARGE SCALE GENOMIC DNA]</scope>
    <source>
        <strain evidence="3">201800299</strain>
    </source>
</reference>
<evidence type="ECO:0000259" key="2">
    <source>
        <dbReference type="Pfam" id="PF08443"/>
    </source>
</evidence>
<dbReference type="InterPro" id="IPR013651">
    <property type="entry name" value="ATP-grasp_RimK-type"/>
</dbReference>
<accession>A0A5F1YTZ1</accession>
<dbReference type="Proteomes" id="UP000298277">
    <property type="component" value="Unassembled WGS sequence"/>
</dbReference>
<sequence>MSQSLTNSERRYQRSDSKNIPPETKDKSFGKIPSLFYRLRLFFEKLTRSEFWPAWLFYLPLVPYAAYLTIRYRGFGTICAADPGIPLGGLVGESKNEILSNLNSTHVLKFRKILPSENGPVALRRAIEDLSLEYPYILKPDAGQRGAGVKLIRNEEEAVRYLSKTNVGLLIQEYHPGPKEAGVFYYRIPGQPKGKILSITRKTFPVIEGNGEHTLGELVLAHRRFKYQWKVFRERRKDWDRIPELGERIRLAEAGNHCQGTLFTDGADLITETLTDKIDEISRSFRGFYFGRYDIRYRSDDSFKDGKNFGIVELNGITSESTNLYDPAFGILKKYSVLFGQWNLLFRIGWENRKLGTAKTSLYEIVKTLFEYYSADKKIEDRSD</sequence>
<dbReference type="OrthoDB" id="9775266at2"/>
<keyword evidence="3" id="KW-0436">Ligase</keyword>
<feature type="region of interest" description="Disordered" evidence="1">
    <location>
        <begin position="1"/>
        <end position="26"/>
    </location>
</feature>
<dbReference type="RefSeq" id="WP_135592024.1">
    <property type="nucleotide sequence ID" value="NZ_RQEZ01000104.1"/>
</dbReference>
<dbReference type="Gene3D" id="3.30.470.20">
    <property type="entry name" value="ATP-grasp fold, B domain"/>
    <property type="match status" value="1"/>
</dbReference>
<proteinExistence type="predicted"/>
<dbReference type="SUPFAM" id="SSF56059">
    <property type="entry name" value="Glutathione synthetase ATP-binding domain-like"/>
    <property type="match status" value="1"/>
</dbReference>
<dbReference type="EMBL" id="RQFA01000061">
    <property type="protein sequence ID" value="TGK31698.1"/>
    <property type="molecule type" value="Genomic_DNA"/>
</dbReference>
<evidence type="ECO:0000256" key="1">
    <source>
        <dbReference type="SAM" id="MobiDB-lite"/>
    </source>
</evidence>
<keyword evidence="4" id="KW-1185">Reference proteome</keyword>
<name>A0A5F1YTZ1_9LEPT</name>
<evidence type="ECO:0000313" key="3">
    <source>
        <dbReference type="EMBL" id="TGK31698.1"/>
    </source>
</evidence>
<organism evidence="3 4">
    <name type="scientific">Leptospira gomenensis</name>
    <dbReference type="NCBI Taxonomy" id="2484974"/>
    <lineage>
        <taxon>Bacteria</taxon>
        <taxon>Pseudomonadati</taxon>
        <taxon>Spirochaetota</taxon>
        <taxon>Spirochaetia</taxon>
        <taxon>Leptospirales</taxon>
        <taxon>Leptospiraceae</taxon>
        <taxon>Leptospira</taxon>
    </lineage>
</organism>
<dbReference type="Pfam" id="PF08443">
    <property type="entry name" value="RimK"/>
    <property type="match status" value="1"/>
</dbReference>
<feature type="domain" description="ATP-grasp fold RimK-type" evidence="2">
    <location>
        <begin position="120"/>
        <end position="174"/>
    </location>
</feature>
<protein>
    <submittedName>
        <fullName evidence="3">Carboxylate--amine ligase</fullName>
    </submittedName>
</protein>
<evidence type="ECO:0000313" key="4">
    <source>
        <dbReference type="Proteomes" id="UP000298277"/>
    </source>
</evidence>
<dbReference type="AlphaFoldDB" id="A0A5F1YTZ1"/>
<gene>
    <name evidence="3" type="ORF">EHQ17_13010</name>
</gene>
<comment type="caution">
    <text evidence="3">The sequence shown here is derived from an EMBL/GenBank/DDBJ whole genome shotgun (WGS) entry which is preliminary data.</text>
</comment>
<feature type="compositionally biased region" description="Basic and acidic residues" evidence="1">
    <location>
        <begin position="8"/>
        <end position="26"/>
    </location>
</feature>
<dbReference type="GO" id="GO:0016874">
    <property type="term" value="F:ligase activity"/>
    <property type="evidence" value="ECO:0007669"/>
    <property type="project" value="UniProtKB-KW"/>
</dbReference>